<organism evidence="1 2">
    <name type="scientific">Trichoderma ghanense</name>
    <dbReference type="NCBI Taxonomy" id="65468"/>
    <lineage>
        <taxon>Eukaryota</taxon>
        <taxon>Fungi</taxon>
        <taxon>Dikarya</taxon>
        <taxon>Ascomycota</taxon>
        <taxon>Pezizomycotina</taxon>
        <taxon>Sordariomycetes</taxon>
        <taxon>Hypocreomycetidae</taxon>
        <taxon>Hypocreales</taxon>
        <taxon>Hypocreaceae</taxon>
        <taxon>Trichoderma</taxon>
    </lineage>
</organism>
<dbReference type="EMBL" id="PPTA01000004">
    <property type="protein sequence ID" value="TFB04148.1"/>
    <property type="molecule type" value="Genomic_DNA"/>
</dbReference>
<accession>A0ABY2H7F2</accession>
<protein>
    <submittedName>
        <fullName evidence="1">Uncharacterized protein</fullName>
    </submittedName>
</protein>
<dbReference type="RefSeq" id="XP_073560349.1">
    <property type="nucleotide sequence ID" value="XM_073701338.1"/>
</dbReference>
<sequence length="123" mass="13539">MASLDGNSRHVRTFAHGLIVPPTSRLDDLDDYRRDRTAQGTTGMASRVRVSPSHGYETATAIASTSPLQAAWADIARDKRIQAHITLGWPISNPRPSQLNIRALAPPAWGCWRRSRSAPVPLF</sequence>
<name>A0ABY2H7F2_9HYPO</name>
<dbReference type="GeneID" id="300575788"/>
<dbReference type="Proteomes" id="UP001642720">
    <property type="component" value="Unassembled WGS sequence"/>
</dbReference>
<gene>
    <name evidence="1" type="ORF">CCMA1212_004014</name>
</gene>
<comment type="caution">
    <text evidence="1">The sequence shown here is derived from an EMBL/GenBank/DDBJ whole genome shotgun (WGS) entry which is preliminary data.</text>
</comment>
<proteinExistence type="predicted"/>
<evidence type="ECO:0000313" key="2">
    <source>
        <dbReference type="Proteomes" id="UP001642720"/>
    </source>
</evidence>
<evidence type="ECO:0000313" key="1">
    <source>
        <dbReference type="EMBL" id="TFB04148.1"/>
    </source>
</evidence>
<reference evidence="1 2" key="1">
    <citation type="submission" date="2018-01" db="EMBL/GenBank/DDBJ databases">
        <title>Genome characterization of the sugarcane-associated fungus Trichoderma ghanense CCMA-1212 and their application in lignocelulose bioconversion.</title>
        <authorList>
            <person name="Steindorff A.S."/>
            <person name="Mendes T.D."/>
            <person name="Vilela E.S.D."/>
            <person name="Rodrigues D.S."/>
            <person name="Formighieri E.F."/>
            <person name="Melo I.S."/>
            <person name="Favaro L.C.L."/>
        </authorList>
    </citation>
    <scope>NUCLEOTIDE SEQUENCE [LARGE SCALE GENOMIC DNA]</scope>
    <source>
        <strain evidence="1 2">CCMA-1212</strain>
    </source>
</reference>
<keyword evidence="2" id="KW-1185">Reference proteome</keyword>